<accession>A0A9D1G5U1</accession>
<evidence type="ECO:0000256" key="3">
    <source>
        <dbReference type="ARBA" id="ARBA00022801"/>
    </source>
</evidence>
<gene>
    <name evidence="6" type="ORF">IAD42_04715</name>
</gene>
<dbReference type="Gene3D" id="3.60.15.10">
    <property type="entry name" value="Ribonuclease Z/Hydroxyacylglutathione hydrolase-like"/>
    <property type="match status" value="1"/>
</dbReference>
<dbReference type="SUPFAM" id="SSF56281">
    <property type="entry name" value="Metallo-hydrolase/oxidoreductase"/>
    <property type="match status" value="1"/>
</dbReference>
<comment type="caution">
    <text evidence="6">The sequence shown here is derived from an EMBL/GenBank/DDBJ whole genome shotgun (WGS) entry which is preliminary data.</text>
</comment>
<reference evidence="6" key="2">
    <citation type="journal article" date="2021" name="PeerJ">
        <title>Extensive microbial diversity within the chicken gut microbiome revealed by metagenomics and culture.</title>
        <authorList>
            <person name="Gilroy R."/>
            <person name="Ravi A."/>
            <person name="Getino M."/>
            <person name="Pursley I."/>
            <person name="Horton D.L."/>
            <person name="Alikhan N.F."/>
            <person name="Baker D."/>
            <person name="Gharbi K."/>
            <person name="Hall N."/>
            <person name="Watson M."/>
            <person name="Adriaenssens E.M."/>
            <person name="Foster-Nyarko E."/>
            <person name="Jarju S."/>
            <person name="Secka A."/>
            <person name="Antonio M."/>
            <person name="Oren A."/>
            <person name="Chaudhuri R.R."/>
            <person name="La Ragione R."/>
            <person name="Hildebrand F."/>
            <person name="Pallen M.J."/>
        </authorList>
    </citation>
    <scope>NUCLEOTIDE SEQUENCE</scope>
    <source>
        <strain evidence="6">ChiHecec3B27-6122</strain>
    </source>
</reference>
<protein>
    <submittedName>
        <fullName evidence="6">MBL fold metallo-hydrolase</fullName>
    </submittedName>
</protein>
<dbReference type="AlphaFoldDB" id="A0A9D1G5U1"/>
<evidence type="ECO:0000256" key="4">
    <source>
        <dbReference type="ARBA" id="ARBA00022833"/>
    </source>
</evidence>
<sequence length="265" mass="29252">MKKLWKQRMEPFRIWGNLYFCGSVPSSCHVIDTGEGLILIDPGLPETFYLVVQGLWELGFEPKQVRAILHTHGHYDHAGATKLLLGLAPEAKTYIGEGDADTVRGLDDLSLAELVGAEFDGFFEPDVLLEDGYVLRLGNTEVKCVSTPGHSRGTFSFFFDAVDDAGEAKRCGMHGGAGINSMMLEYYAAHGLDPSERDGFVPGLRRIRDERVDICLGSHTYCNGTQGKGRKVLAGDRYAFVDETEWAKYCDKTIATFEAMVARGQ</sequence>
<keyword evidence="2" id="KW-0479">Metal-binding</keyword>
<dbReference type="Proteomes" id="UP000886876">
    <property type="component" value="Unassembled WGS sequence"/>
</dbReference>
<comment type="cofactor">
    <cofactor evidence="1">
        <name>Zn(2+)</name>
        <dbReference type="ChEBI" id="CHEBI:29105"/>
    </cofactor>
</comment>
<proteinExistence type="predicted"/>
<dbReference type="InterPro" id="IPR001279">
    <property type="entry name" value="Metallo-B-lactamas"/>
</dbReference>
<dbReference type="EMBL" id="DVJS01000114">
    <property type="protein sequence ID" value="HIS97259.1"/>
    <property type="molecule type" value="Genomic_DNA"/>
</dbReference>
<evidence type="ECO:0000313" key="6">
    <source>
        <dbReference type="EMBL" id="HIS97259.1"/>
    </source>
</evidence>
<keyword evidence="3" id="KW-0378">Hydrolase</keyword>
<dbReference type="PANTHER" id="PTHR46233">
    <property type="entry name" value="HYDROXYACYLGLUTATHIONE HYDROLASE GLOC"/>
    <property type="match status" value="1"/>
</dbReference>
<dbReference type="GO" id="GO:0046872">
    <property type="term" value="F:metal ion binding"/>
    <property type="evidence" value="ECO:0007669"/>
    <property type="project" value="UniProtKB-KW"/>
</dbReference>
<dbReference type="InterPro" id="IPR051453">
    <property type="entry name" value="MBL_Glyoxalase_II"/>
</dbReference>
<evidence type="ECO:0000256" key="1">
    <source>
        <dbReference type="ARBA" id="ARBA00001947"/>
    </source>
</evidence>
<name>A0A9D1G5U1_9FIRM</name>
<keyword evidence="4" id="KW-0862">Zinc</keyword>
<reference evidence="6" key="1">
    <citation type="submission" date="2020-10" db="EMBL/GenBank/DDBJ databases">
        <authorList>
            <person name="Gilroy R."/>
        </authorList>
    </citation>
    <scope>NUCLEOTIDE SEQUENCE</scope>
    <source>
        <strain evidence="6">ChiHecec3B27-6122</strain>
    </source>
</reference>
<evidence type="ECO:0000256" key="2">
    <source>
        <dbReference type="ARBA" id="ARBA00022723"/>
    </source>
</evidence>
<feature type="domain" description="Metallo-beta-lactamase" evidence="5">
    <location>
        <begin position="25"/>
        <end position="219"/>
    </location>
</feature>
<dbReference type="Pfam" id="PF00753">
    <property type="entry name" value="Lactamase_B"/>
    <property type="match status" value="1"/>
</dbReference>
<organism evidence="6 7">
    <name type="scientific">Candidatus Scatomorpha pullistercoris</name>
    <dbReference type="NCBI Taxonomy" id="2840929"/>
    <lineage>
        <taxon>Bacteria</taxon>
        <taxon>Bacillati</taxon>
        <taxon>Bacillota</taxon>
        <taxon>Clostridia</taxon>
        <taxon>Eubacteriales</taxon>
        <taxon>Candidatus Scatomorpha</taxon>
    </lineage>
</organism>
<dbReference type="SMART" id="SM00849">
    <property type="entry name" value="Lactamase_B"/>
    <property type="match status" value="1"/>
</dbReference>
<dbReference type="PANTHER" id="PTHR46233:SF3">
    <property type="entry name" value="HYDROXYACYLGLUTATHIONE HYDROLASE GLOC"/>
    <property type="match status" value="1"/>
</dbReference>
<dbReference type="InterPro" id="IPR036866">
    <property type="entry name" value="RibonucZ/Hydroxyglut_hydro"/>
</dbReference>
<evidence type="ECO:0000259" key="5">
    <source>
        <dbReference type="SMART" id="SM00849"/>
    </source>
</evidence>
<dbReference type="GO" id="GO:0016787">
    <property type="term" value="F:hydrolase activity"/>
    <property type="evidence" value="ECO:0007669"/>
    <property type="project" value="UniProtKB-KW"/>
</dbReference>
<evidence type="ECO:0000313" key="7">
    <source>
        <dbReference type="Proteomes" id="UP000886876"/>
    </source>
</evidence>